<keyword evidence="11" id="KW-1185">Reference proteome</keyword>
<reference evidence="12" key="1">
    <citation type="submission" date="2023-03" db="UniProtKB">
        <authorList>
            <consortium name="WormBaseParasite"/>
        </authorList>
    </citation>
    <scope>IDENTIFICATION</scope>
</reference>
<evidence type="ECO:0000256" key="9">
    <source>
        <dbReference type="SAM" id="Phobius"/>
    </source>
</evidence>
<dbReference type="AlphaFoldDB" id="A0A9J2Q2E9"/>
<keyword evidence="5 9" id="KW-0472">Membrane</keyword>
<keyword evidence="3 9" id="KW-0812">Transmembrane</keyword>
<evidence type="ECO:0000256" key="5">
    <source>
        <dbReference type="ARBA" id="ARBA00023136"/>
    </source>
</evidence>
<dbReference type="PANTHER" id="PTHR21236:SF1">
    <property type="entry name" value="PROTEIN YIPF6"/>
    <property type="match status" value="1"/>
</dbReference>
<dbReference type="Proteomes" id="UP000036681">
    <property type="component" value="Unplaced"/>
</dbReference>
<evidence type="ECO:0000256" key="7">
    <source>
        <dbReference type="ARBA" id="ARBA00043120"/>
    </source>
</evidence>
<feature type="transmembrane region" description="Helical" evidence="9">
    <location>
        <begin position="405"/>
        <end position="422"/>
    </location>
</feature>
<evidence type="ECO:0000256" key="1">
    <source>
        <dbReference type="ARBA" id="ARBA00004141"/>
    </source>
</evidence>
<evidence type="ECO:0000259" key="10">
    <source>
        <dbReference type="Pfam" id="PF04893"/>
    </source>
</evidence>
<accession>A0A9J2Q2E9</accession>
<dbReference type="GO" id="GO:0005802">
    <property type="term" value="C:trans-Golgi network"/>
    <property type="evidence" value="ECO:0007669"/>
    <property type="project" value="TreeGrafter"/>
</dbReference>
<dbReference type="GO" id="GO:0006888">
    <property type="term" value="P:endoplasmic reticulum to Golgi vesicle-mediated transport"/>
    <property type="evidence" value="ECO:0007669"/>
    <property type="project" value="InterPro"/>
</dbReference>
<feature type="transmembrane region" description="Helical" evidence="9">
    <location>
        <begin position="338"/>
        <end position="359"/>
    </location>
</feature>
<dbReference type="InterPro" id="IPR006977">
    <property type="entry name" value="Yip1_dom"/>
</dbReference>
<feature type="domain" description="Yip1" evidence="10">
    <location>
        <begin position="276"/>
        <end position="420"/>
    </location>
</feature>
<comment type="subcellular location">
    <subcellularLocation>
        <location evidence="1">Membrane</location>
        <topology evidence="1">Multi-pass membrane protein</topology>
    </subcellularLocation>
</comment>
<feature type="compositionally biased region" description="Polar residues" evidence="8">
    <location>
        <begin position="20"/>
        <end position="30"/>
    </location>
</feature>
<dbReference type="Pfam" id="PF04893">
    <property type="entry name" value="Yip1"/>
    <property type="match status" value="1"/>
</dbReference>
<dbReference type="InterPro" id="IPR045231">
    <property type="entry name" value="Yip1/4-like"/>
</dbReference>
<evidence type="ECO:0000256" key="4">
    <source>
        <dbReference type="ARBA" id="ARBA00022989"/>
    </source>
</evidence>
<evidence type="ECO:0000313" key="12">
    <source>
        <dbReference type="WBParaSite" id="ALUE_0001657601-mRNA-1"/>
    </source>
</evidence>
<evidence type="ECO:0000256" key="2">
    <source>
        <dbReference type="ARBA" id="ARBA00010596"/>
    </source>
</evidence>
<evidence type="ECO:0000256" key="3">
    <source>
        <dbReference type="ARBA" id="ARBA00022692"/>
    </source>
</evidence>
<sequence>MSDKIATSDSTQRDLIGTNPFVSGTYASDNPTAEESLLDLGLGSQTTSNPPAAIEATSLTILVLGEGLRMHQCKRLVRAASLCRMSDKIATSDSTQRDLIGTNPFVSGTYASDNPTAEESLLDLGLGSQTTSNPPAAIEATSELLIPGFYFRLSINNKIKYSTIFVSSNVSTISGLSSGRIHSADAMNNFGSAAVDIDLLEKEIAAKEQARREGNFVDLTGEIGGASSKQRRTRSSAIEPDLETDFDTLNEPVWDTVRRDLRMVGAKFGQVLVPRNNQQLLRDWDLWGPLFICVFISLLLQSADGSKGPRFTEVFSLTFFGSVVVTLNIKLLGGHISFFQSLCVLGYCLLPPAAAALICKVLEVKEQTSMLLALRLLVTGVGFIWATYASMAFLSGSQPEKRKLLSVYPIFLFYFVVSWIIVSHSSF</sequence>
<evidence type="ECO:0000256" key="8">
    <source>
        <dbReference type="SAM" id="MobiDB-lite"/>
    </source>
</evidence>
<dbReference type="WBParaSite" id="ALUE_0001657601-mRNA-1">
    <property type="protein sequence ID" value="ALUE_0001657601-mRNA-1"/>
    <property type="gene ID" value="ALUE_0001657601"/>
</dbReference>
<keyword evidence="4 9" id="KW-1133">Transmembrane helix</keyword>
<feature type="region of interest" description="Disordered" evidence="8">
    <location>
        <begin position="1"/>
        <end position="30"/>
    </location>
</feature>
<evidence type="ECO:0000256" key="6">
    <source>
        <dbReference type="ARBA" id="ARBA00039693"/>
    </source>
</evidence>
<proteinExistence type="inferred from homology"/>
<name>A0A9J2Q2E9_ASCLU</name>
<evidence type="ECO:0000313" key="11">
    <source>
        <dbReference type="Proteomes" id="UP000036681"/>
    </source>
</evidence>
<dbReference type="PANTHER" id="PTHR21236">
    <property type="entry name" value="GOLGI MEMBRANE PROTEIN YIP1"/>
    <property type="match status" value="1"/>
</dbReference>
<dbReference type="GO" id="GO:0016020">
    <property type="term" value="C:membrane"/>
    <property type="evidence" value="ECO:0007669"/>
    <property type="project" value="UniProtKB-SubCell"/>
</dbReference>
<comment type="similarity">
    <text evidence="2">Belongs to the YIP1 family.</text>
</comment>
<organism evidence="11 12">
    <name type="scientific">Ascaris lumbricoides</name>
    <name type="common">Giant roundworm</name>
    <dbReference type="NCBI Taxonomy" id="6252"/>
    <lineage>
        <taxon>Eukaryota</taxon>
        <taxon>Metazoa</taxon>
        <taxon>Ecdysozoa</taxon>
        <taxon>Nematoda</taxon>
        <taxon>Chromadorea</taxon>
        <taxon>Rhabditida</taxon>
        <taxon>Spirurina</taxon>
        <taxon>Ascaridomorpha</taxon>
        <taxon>Ascaridoidea</taxon>
        <taxon>Ascarididae</taxon>
        <taxon>Ascaris</taxon>
    </lineage>
</organism>
<protein>
    <recommendedName>
        <fullName evidence="6">Protein YIPF6</fullName>
    </recommendedName>
    <alternativeName>
        <fullName evidence="7">YIP1 family member 6</fullName>
    </alternativeName>
</protein>
<feature type="compositionally biased region" description="Polar residues" evidence="8">
    <location>
        <begin position="1"/>
        <end position="10"/>
    </location>
</feature>
<feature type="transmembrane region" description="Helical" evidence="9">
    <location>
        <begin position="371"/>
        <end position="393"/>
    </location>
</feature>